<dbReference type="Proteomes" id="UP000515860">
    <property type="component" value="Chromosome"/>
</dbReference>
<dbReference type="Pfam" id="PF00005">
    <property type="entry name" value="ABC_tran"/>
    <property type="match status" value="1"/>
</dbReference>
<evidence type="ECO:0000256" key="2">
    <source>
        <dbReference type="ARBA" id="ARBA00022840"/>
    </source>
</evidence>
<evidence type="ECO:0000313" key="4">
    <source>
        <dbReference type="EMBL" id="QNM07252.1"/>
    </source>
</evidence>
<gene>
    <name evidence="4" type="ORF">H9Q79_09835</name>
</gene>
<keyword evidence="5" id="KW-1185">Reference proteome</keyword>
<dbReference type="RefSeq" id="WP_249328192.1">
    <property type="nucleotide sequence ID" value="NZ_CP060635.1"/>
</dbReference>
<protein>
    <submittedName>
        <fullName evidence="4">ATP-binding cassette domain-containing protein</fullName>
    </submittedName>
</protein>
<dbReference type="InterPro" id="IPR050107">
    <property type="entry name" value="ABC_carbohydrate_import_ATPase"/>
</dbReference>
<dbReference type="EMBL" id="CP060635">
    <property type="protein sequence ID" value="QNM07252.1"/>
    <property type="molecule type" value="Genomic_DNA"/>
</dbReference>
<keyword evidence="2 4" id="KW-0067">ATP-binding</keyword>
<accession>A0A7G9G8X0</accession>
<sequence length="487" mass="57532">MREILKLSHIYTDAPSNFKLRDFNLTVGSGEVIYLVANTDVEKYLIKDIITGMNADYRGGIYYRNRKQTRWNSQEAYVNGIFYVDERHQLVPKFTIMENICVMKKTAPAEVIILLGQELRRTREILELIGLQRNPEECIEHFSHFEKQLVCIAKMIYKGAQILMIDGLENKYSMREILHMRSLVSVLSGMDLALIFLQRQPAEMLSICSKCVLMRRGSDVKVLFQPEITRERISEYRLSNTSSEAKPENPVQEKVRRISRKFSVKNQHGTEKRYRIIGYYDLGVDSKVHFREYLQHLNESQVQVSIDGELLRDIVDRDGESLIVGINSVEELMYNLNLGENLAFTFRYMEKRRRYLMRHKLCTYLRMEFLKKFDIDPKVRKLEELSYFERKLLSIYRWLQVGDTRSIILEEPYLNLQGDEIEQMQQYLTTICQEHAPVGIFSKNALELMKTCDVILLSYNQRFIKYYEKEDFDKIIPETTRMIDELA</sequence>
<keyword evidence="1" id="KW-0547">Nucleotide-binding</keyword>
<dbReference type="GO" id="GO:0005524">
    <property type="term" value="F:ATP binding"/>
    <property type="evidence" value="ECO:0007669"/>
    <property type="project" value="UniProtKB-KW"/>
</dbReference>
<feature type="domain" description="ABC transporter" evidence="3">
    <location>
        <begin position="5"/>
        <end position="241"/>
    </location>
</feature>
<dbReference type="PROSITE" id="PS50893">
    <property type="entry name" value="ABC_TRANSPORTER_2"/>
    <property type="match status" value="1"/>
</dbReference>
<name>A0A7G9G8X0_9FIRM</name>
<reference evidence="4 5" key="1">
    <citation type="submission" date="2020-08" db="EMBL/GenBank/DDBJ databases">
        <authorList>
            <person name="Liu C."/>
            <person name="Sun Q."/>
        </authorList>
    </citation>
    <scope>NUCLEOTIDE SEQUENCE [LARGE SCALE GENOMIC DNA]</scope>
    <source>
        <strain evidence="4 5">NSJ-29</strain>
    </source>
</reference>
<dbReference type="AlphaFoldDB" id="A0A7G9G8X0"/>
<dbReference type="Gene3D" id="3.40.50.300">
    <property type="entry name" value="P-loop containing nucleotide triphosphate hydrolases"/>
    <property type="match status" value="2"/>
</dbReference>
<evidence type="ECO:0000313" key="5">
    <source>
        <dbReference type="Proteomes" id="UP000515860"/>
    </source>
</evidence>
<evidence type="ECO:0000256" key="1">
    <source>
        <dbReference type="ARBA" id="ARBA00022741"/>
    </source>
</evidence>
<dbReference type="InterPro" id="IPR003439">
    <property type="entry name" value="ABC_transporter-like_ATP-bd"/>
</dbReference>
<dbReference type="PANTHER" id="PTHR43790:SF8">
    <property type="entry name" value="SUGAR ABC TRANSPORTER ATP-BINDING PROTEIN"/>
    <property type="match status" value="1"/>
</dbReference>
<dbReference type="KEGG" id="whj:H9Q79_09835"/>
<organism evidence="4 5">
    <name type="scientific">Wansuia hejianensis</name>
    <dbReference type="NCBI Taxonomy" id="2763667"/>
    <lineage>
        <taxon>Bacteria</taxon>
        <taxon>Bacillati</taxon>
        <taxon>Bacillota</taxon>
        <taxon>Clostridia</taxon>
        <taxon>Lachnospirales</taxon>
        <taxon>Lachnospiraceae</taxon>
        <taxon>Wansuia</taxon>
    </lineage>
</organism>
<dbReference type="PANTHER" id="PTHR43790">
    <property type="entry name" value="CARBOHYDRATE TRANSPORT ATP-BINDING PROTEIN MG119-RELATED"/>
    <property type="match status" value="1"/>
</dbReference>
<evidence type="ECO:0000259" key="3">
    <source>
        <dbReference type="PROSITE" id="PS50893"/>
    </source>
</evidence>
<proteinExistence type="predicted"/>
<dbReference type="InterPro" id="IPR027417">
    <property type="entry name" value="P-loop_NTPase"/>
</dbReference>
<dbReference type="GO" id="GO:0016887">
    <property type="term" value="F:ATP hydrolysis activity"/>
    <property type="evidence" value="ECO:0007669"/>
    <property type="project" value="InterPro"/>
</dbReference>
<dbReference type="SUPFAM" id="SSF52540">
    <property type="entry name" value="P-loop containing nucleoside triphosphate hydrolases"/>
    <property type="match status" value="2"/>
</dbReference>